<dbReference type="OrthoDB" id="4327074at2759"/>
<dbReference type="EMBL" id="BGZK01000526">
    <property type="protein sequence ID" value="GBP48528.1"/>
    <property type="molecule type" value="Genomic_DNA"/>
</dbReference>
<keyword evidence="2" id="KW-1185">Reference proteome</keyword>
<comment type="caution">
    <text evidence="1">The sequence shown here is derived from an EMBL/GenBank/DDBJ whole genome shotgun (WGS) entry which is preliminary data.</text>
</comment>
<gene>
    <name evidence="1" type="ORF">EVAR_38500_1</name>
</gene>
<name>A0A4C1WAW7_EUMVA</name>
<sequence length="67" mass="7716">MEGKDAEWGIGTITYEMPTFCDFQTSRWQNDFSKYKDAYEVIKTGDSLRKAATAWNSPMFPLQPNIS</sequence>
<organism evidence="1 2">
    <name type="scientific">Eumeta variegata</name>
    <name type="common">Bagworm moth</name>
    <name type="synonym">Eumeta japonica</name>
    <dbReference type="NCBI Taxonomy" id="151549"/>
    <lineage>
        <taxon>Eukaryota</taxon>
        <taxon>Metazoa</taxon>
        <taxon>Ecdysozoa</taxon>
        <taxon>Arthropoda</taxon>
        <taxon>Hexapoda</taxon>
        <taxon>Insecta</taxon>
        <taxon>Pterygota</taxon>
        <taxon>Neoptera</taxon>
        <taxon>Endopterygota</taxon>
        <taxon>Lepidoptera</taxon>
        <taxon>Glossata</taxon>
        <taxon>Ditrysia</taxon>
        <taxon>Tineoidea</taxon>
        <taxon>Psychidae</taxon>
        <taxon>Oiketicinae</taxon>
        <taxon>Eumeta</taxon>
    </lineage>
</organism>
<evidence type="ECO:0000313" key="2">
    <source>
        <dbReference type="Proteomes" id="UP000299102"/>
    </source>
</evidence>
<proteinExistence type="predicted"/>
<protein>
    <submittedName>
        <fullName evidence="1">Uncharacterized protein</fullName>
    </submittedName>
</protein>
<accession>A0A4C1WAW7</accession>
<dbReference type="Proteomes" id="UP000299102">
    <property type="component" value="Unassembled WGS sequence"/>
</dbReference>
<evidence type="ECO:0000313" key="1">
    <source>
        <dbReference type="EMBL" id="GBP48528.1"/>
    </source>
</evidence>
<reference evidence="1 2" key="1">
    <citation type="journal article" date="2019" name="Commun. Biol.">
        <title>The bagworm genome reveals a unique fibroin gene that provides high tensile strength.</title>
        <authorList>
            <person name="Kono N."/>
            <person name="Nakamura H."/>
            <person name="Ohtoshi R."/>
            <person name="Tomita M."/>
            <person name="Numata K."/>
            <person name="Arakawa K."/>
        </authorList>
    </citation>
    <scope>NUCLEOTIDE SEQUENCE [LARGE SCALE GENOMIC DNA]</scope>
</reference>
<dbReference type="AlphaFoldDB" id="A0A4C1WAW7"/>